<dbReference type="Proteomes" id="UP000077748">
    <property type="component" value="Chromosome"/>
</dbReference>
<name>A0A1A9K7E9_9PSED</name>
<dbReference type="GO" id="GO:0006355">
    <property type="term" value="P:regulation of DNA-templated transcription"/>
    <property type="evidence" value="ECO:0007669"/>
    <property type="project" value="InterPro"/>
</dbReference>
<dbReference type="SUPFAM" id="SSF52540">
    <property type="entry name" value="P-loop containing nucleoside triphosphate hydrolases"/>
    <property type="match status" value="1"/>
</dbReference>
<protein>
    <submittedName>
        <fullName evidence="3">ATPase</fullName>
    </submittedName>
</protein>
<dbReference type="GO" id="GO:0003677">
    <property type="term" value="F:DNA binding"/>
    <property type="evidence" value="ECO:0007669"/>
    <property type="project" value="InterPro"/>
</dbReference>
<dbReference type="InterPro" id="IPR025420">
    <property type="entry name" value="DUF4143"/>
</dbReference>
<accession>A0A1A9K7E9</accession>
<sequence>MYTMYPRKIRQYTLEALDDSPVVLVNGARQTGKSTLVRTLEQDVRYFTFDDPAVLAAAQADPFGFIGALEGAVCLDEVQRAPGIFLAIKAEVDKDRTPGRFLLTGSANVLLLPQIADSLAGRMEVLTLWPLAQSEIAGRPISMIDRLFDGEFPDRCAYQRDDFIGRLMAGGYPEALSRTSERRREAWFDNYLSTILLRDVRDLAQIEGLTELPRLMQLLAARSGGLLNAAELSRATGIPQTTLKRYLTLLETLFLIRQVPAWSSNLGKRLQKSPKLFVTDYGLMAHLLGVSKSGVSASLGLPGDLVEAFVYAELAKHQTWAEIRTTLMHYRTSTGMEVDFVLENRRGELVGVEVKAATTISAKDFNGLRHLRDTTPRQFKRGIVFYTGEQVVRFDQQLTAVPLSLFWG</sequence>
<dbReference type="SUPFAM" id="SSF46785">
    <property type="entry name" value="Winged helix' DNA-binding domain"/>
    <property type="match status" value="1"/>
</dbReference>
<feature type="domain" description="DUF4143" evidence="2">
    <location>
        <begin position="198"/>
        <end position="356"/>
    </location>
</feature>
<dbReference type="PANTHER" id="PTHR43566">
    <property type="entry name" value="CONSERVED PROTEIN"/>
    <property type="match status" value="1"/>
</dbReference>
<dbReference type="AlphaFoldDB" id="A0A1A9K7E9"/>
<dbReference type="InterPro" id="IPR036390">
    <property type="entry name" value="WH_DNA-bd_sf"/>
</dbReference>
<dbReference type="Pfam" id="PF13635">
    <property type="entry name" value="DUF4143"/>
    <property type="match status" value="1"/>
</dbReference>
<evidence type="ECO:0000259" key="1">
    <source>
        <dbReference type="Pfam" id="PF13173"/>
    </source>
</evidence>
<dbReference type="InterPro" id="IPR041682">
    <property type="entry name" value="AAA_14"/>
</dbReference>
<reference evidence="3 4" key="1">
    <citation type="submission" date="2016-05" db="EMBL/GenBank/DDBJ databases">
        <title>Genome Sequence of Pseudomonas citronellolis Strain SJTE-3, an Estrogens and Persistent Organic Pollutants degradation strain.</title>
        <authorList>
            <person name="Liang R."/>
        </authorList>
    </citation>
    <scope>NUCLEOTIDE SEQUENCE [LARGE SCALE GENOMIC DNA]</scope>
    <source>
        <strain evidence="3 4">SJTE-3</strain>
    </source>
</reference>
<feature type="domain" description="AAA" evidence="1">
    <location>
        <begin position="20"/>
        <end position="136"/>
    </location>
</feature>
<dbReference type="Pfam" id="PF13173">
    <property type="entry name" value="AAA_14"/>
    <property type="match status" value="1"/>
</dbReference>
<dbReference type="EMBL" id="CP015878">
    <property type="protein sequence ID" value="ANI13515.1"/>
    <property type="molecule type" value="Genomic_DNA"/>
</dbReference>
<dbReference type="InterPro" id="IPR027417">
    <property type="entry name" value="P-loop_NTPase"/>
</dbReference>
<evidence type="ECO:0000259" key="2">
    <source>
        <dbReference type="Pfam" id="PF13635"/>
    </source>
</evidence>
<evidence type="ECO:0000313" key="3">
    <source>
        <dbReference type="EMBL" id="ANI13515.1"/>
    </source>
</evidence>
<proteinExistence type="predicted"/>
<organism evidence="3 4">
    <name type="scientific">Pseudomonas citronellolis</name>
    <dbReference type="NCBI Taxonomy" id="53408"/>
    <lineage>
        <taxon>Bacteria</taxon>
        <taxon>Pseudomonadati</taxon>
        <taxon>Pseudomonadota</taxon>
        <taxon>Gammaproteobacteria</taxon>
        <taxon>Pseudomonadales</taxon>
        <taxon>Pseudomonadaceae</taxon>
        <taxon>Pseudomonas</taxon>
    </lineage>
</organism>
<gene>
    <name evidence="3" type="ORF">A9C11_05735</name>
</gene>
<dbReference type="PANTHER" id="PTHR43566:SF2">
    <property type="entry name" value="DUF4143 DOMAIN-CONTAINING PROTEIN"/>
    <property type="match status" value="1"/>
</dbReference>
<evidence type="ECO:0000313" key="4">
    <source>
        <dbReference type="Proteomes" id="UP000077748"/>
    </source>
</evidence>